<keyword evidence="1" id="KW-0732">Signal</keyword>
<evidence type="ECO:0000313" key="3">
    <source>
        <dbReference type="WBParaSite" id="PTRK_0001238200.1"/>
    </source>
</evidence>
<evidence type="ECO:0000313" key="2">
    <source>
        <dbReference type="Proteomes" id="UP000038045"/>
    </source>
</evidence>
<feature type="chain" id="PRO_5005892469" evidence="1">
    <location>
        <begin position="20"/>
        <end position="403"/>
    </location>
</feature>
<dbReference type="WBParaSite" id="PTRK_0001238200.1">
    <property type="protein sequence ID" value="PTRK_0001238200.1"/>
    <property type="gene ID" value="PTRK_0001238200"/>
</dbReference>
<keyword evidence="2" id="KW-1185">Reference proteome</keyword>
<proteinExistence type="predicted"/>
<evidence type="ECO:0000256" key="1">
    <source>
        <dbReference type="SAM" id="SignalP"/>
    </source>
</evidence>
<sequence>MFYVSLIFYIFLFIWLSSCNCPYESNYILYGKQIQLKNEHNICQNATKCSYLQVNIPELMVGYVQDCETTNINLFANLTITRNDIFNTLPSNVILKMIGSCKNNVPYFVNGSSFSGDFYTYFSCSNDWNTISKQNVPPIPLLPNPSNSIMCRINSTSFKSCFEGYCSYFQYAINSTLSHQSEFRIFKGCPTDLFNYLFEVEFGYGHPFNNILVSIGESCINKNRKNLSKFLLEYQYDFYYDCNSNESLIESRIPQLPPPSIMSPVYGKCNYEVSGYFVNSDLSIQNNIVYCAAPYCISISTTVNSNNGTFKGCGVDLEVYLRNIYLDADNNIPEKIESIVNNCSIGINFSENINSQSQIQIDCMTFNEKTTTPSPKKGKASSTEKFKDIYYICAFILISIIYY</sequence>
<dbReference type="AlphaFoldDB" id="A0A0N4ZUX0"/>
<dbReference type="Proteomes" id="UP000038045">
    <property type="component" value="Unplaced"/>
</dbReference>
<reference evidence="3" key="1">
    <citation type="submission" date="2017-02" db="UniProtKB">
        <authorList>
            <consortium name="WormBaseParasite"/>
        </authorList>
    </citation>
    <scope>IDENTIFICATION</scope>
</reference>
<feature type="signal peptide" evidence="1">
    <location>
        <begin position="1"/>
        <end position="19"/>
    </location>
</feature>
<protein>
    <submittedName>
        <fullName evidence="3">Transmembrane domain-containing protein</fullName>
    </submittedName>
</protein>
<accession>A0A0N4ZUX0</accession>
<name>A0A0N4ZUX0_PARTI</name>
<organism evidence="2 3">
    <name type="scientific">Parastrongyloides trichosuri</name>
    <name type="common">Possum-specific nematode worm</name>
    <dbReference type="NCBI Taxonomy" id="131310"/>
    <lineage>
        <taxon>Eukaryota</taxon>
        <taxon>Metazoa</taxon>
        <taxon>Ecdysozoa</taxon>
        <taxon>Nematoda</taxon>
        <taxon>Chromadorea</taxon>
        <taxon>Rhabditida</taxon>
        <taxon>Tylenchina</taxon>
        <taxon>Panagrolaimomorpha</taxon>
        <taxon>Strongyloidoidea</taxon>
        <taxon>Strongyloididae</taxon>
        <taxon>Parastrongyloides</taxon>
    </lineage>
</organism>